<name>A0A645EVP5_9ZZZZ</name>
<gene>
    <name evidence="1" type="ORF">SDC9_151824</name>
</gene>
<reference evidence="1" key="1">
    <citation type="submission" date="2019-08" db="EMBL/GenBank/DDBJ databases">
        <authorList>
            <person name="Kucharzyk K."/>
            <person name="Murdoch R.W."/>
            <person name="Higgins S."/>
            <person name="Loffler F."/>
        </authorList>
    </citation>
    <scope>NUCLEOTIDE SEQUENCE</scope>
</reference>
<organism evidence="1">
    <name type="scientific">bioreactor metagenome</name>
    <dbReference type="NCBI Taxonomy" id="1076179"/>
    <lineage>
        <taxon>unclassified sequences</taxon>
        <taxon>metagenomes</taxon>
        <taxon>ecological metagenomes</taxon>
    </lineage>
</organism>
<dbReference type="EMBL" id="VSSQ01050496">
    <property type="protein sequence ID" value="MPN04583.1"/>
    <property type="molecule type" value="Genomic_DNA"/>
</dbReference>
<evidence type="ECO:0000313" key="1">
    <source>
        <dbReference type="EMBL" id="MPN04583.1"/>
    </source>
</evidence>
<sequence>MLLVFCSTALEAPVNGFLPPLLFAVVITVPATLVEPVLTTGFDVVFATSCVFFACKKPLAFVATGVNVDTTGLTAVLFDSAAL</sequence>
<accession>A0A645EVP5</accession>
<dbReference type="AlphaFoldDB" id="A0A645EVP5"/>
<comment type="caution">
    <text evidence="1">The sequence shown here is derived from an EMBL/GenBank/DDBJ whole genome shotgun (WGS) entry which is preliminary data.</text>
</comment>
<protein>
    <submittedName>
        <fullName evidence="1">Uncharacterized protein</fullName>
    </submittedName>
</protein>
<proteinExistence type="predicted"/>